<dbReference type="HOGENOM" id="CLU_2723225_0_0_1"/>
<dbReference type="InParanoid" id="A0A0C3P3K7"/>
<accession>A0A0C3P3K7</accession>
<dbReference type="Proteomes" id="UP000054217">
    <property type="component" value="Unassembled WGS sequence"/>
</dbReference>
<evidence type="ECO:0000313" key="2">
    <source>
        <dbReference type="Proteomes" id="UP000054217"/>
    </source>
</evidence>
<evidence type="ECO:0000313" key="1">
    <source>
        <dbReference type="EMBL" id="KIO02056.1"/>
    </source>
</evidence>
<reference evidence="1 2" key="1">
    <citation type="submission" date="2014-04" db="EMBL/GenBank/DDBJ databases">
        <authorList>
            <consortium name="DOE Joint Genome Institute"/>
            <person name="Kuo A."/>
            <person name="Kohler A."/>
            <person name="Costa M.D."/>
            <person name="Nagy L.G."/>
            <person name="Floudas D."/>
            <person name="Copeland A."/>
            <person name="Barry K.W."/>
            <person name="Cichocki N."/>
            <person name="Veneault-Fourrey C."/>
            <person name="LaButti K."/>
            <person name="Lindquist E.A."/>
            <person name="Lipzen A."/>
            <person name="Lundell T."/>
            <person name="Morin E."/>
            <person name="Murat C."/>
            <person name="Sun H."/>
            <person name="Tunlid A."/>
            <person name="Henrissat B."/>
            <person name="Grigoriev I.V."/>
            <person name="Hibbett D.S."/>
            <person name="Martin F."/>
            <person name="Nordberg H.P."/>
            <person name="Cantor M.N."/>
            <person name="Hua S.X."/>
        </authorList>
    </citation>
    <scope>NUCLEOTIDE SEQUENCE [LARGE SCALE GENOMIC DNA]</scope>
    <source>
        <strain evidence="1 2">Marx 270</strain>
    </source>
</reference>
<gene>
    <name evidence="1" type="ORF">M404DRAFT_711739</name>
</gene>
<organism evidence="1 2">
    <name type="scientific">Pisolithus tinctorius Marx 270</name>
    <dbReference type="NCBI Taxonomy" id="870435"/>
    <lineage>
        <taxon>Eukaryota</taxon>
        <taxon>Fungi</taxon>
        <taxon>Dikarya</taxon>
        <taxon>Basidiomycota</taxon>
        <taxon>Agaricomycotina</taxon>
        <taxon>Agaricomycetes</taxon>
        <taxon>Agaricomycetidae</taxon>
        <taxon>Boletales</taxon>
        <taxon>Sclerodermatineae</taxon>
        <taxon>Pisolithaceae</taxon>
        <taxon>Pisolithus</taxon>
    </lineage>
</organism>
<keyword evidence="2" id="KW-1185">Reference proteome</keyword>
<sequence>MRIIAYPSCEPVSGGTTTASRHWPVINANCLVWMPGTTGCVYPRVQSDHFDRIHSAGSPAPAAVVSKKRCQD</sequence>
<protein>
    <submittedName>
        <fullName evidence="1">Uncharacterized protein</fullName>
    </submittedName>
</protein>
<proteinExistence type="predicted"/>
<dbReference type="EMBL" id="KN831983">
    <property type="protein sequence ID" value="KIO02056.1"/>
    <property type="molecule type" value="Genomic_DNA"/>
</dbReference>
<name>A0A0C3P3K7_PISTI</name>
<reference evidence="2" key="2">
    <citation type="submission" date="2015-01" db="EMBL/GenBank/DDBJ databases">
        <title>Evolutionary Origins and Diversification of the Mycorrhizal Mutualists.</title>
        <authorList>
            <consortium name="DOE Joint Genome Institute"/>
            <consortium name="Mycorrhizal Genomics Consortium"/>
            <person name="Kohler A."/>
            <person name="Kuo A."/>
            <person name="Nagy L.G."/>
            <person name="Floudas D."/>
            <person name="Copeland A."/>
            <person name="Barry K.W."/>
            <person name="Cichocki N."/>
            <person name="Veneault-Fourrey C."/>
            <person name="LaButti K."/>
            <person name="Lindquist E.A."/>
            <person name="Lipzen A."/>
            <person name="Lundell T."/>
            <person name="Morin E."/>
            <person name="Murat C."/>
            <person name="Riley R."/>
            <person name="Ohm R."/>
            <person name="Sun H."/>
            <person name="Tunlid A."/>
            <person name="Henrissat B."/>
            <person name="Grigoriev I.V."/>
            <person name="Hibbett D.S."/>
            <person name="Martin F."/>
        </authorList>
    </citation>
    <scope>NUCLEOTIDE SEQUENCE [LARGE SCALE GENOMIC DNA]</scope>
    <source>
        <strain evidence="2">Marx 270</strain>
    </source>
</reference>
<dbReference type="AlphaFoldDB" id="A0A0C3P3K7"/>